<evidence type="ECO:0000256" key="7">
    <source>
        <dbReference type="ARBA" id="ARBA00022781"/>
    </source>
</evidence>
<accession>A0A343SA05</accession>
<evidence type="ECO:0000256" key="2">
    <source>
        <dbReference type="ARBA" id="ARBA00008892"/>
    </source>
</evidence>
<organism evidence="14">
    <name type="scientific">Platorchestia parapacifica</name>
    <dbReference type="NCBI Taxonomy" id="1395100"/>
    <lineage>
        <taxon>Eukaryota</taxon>
        <taxon>Metazoa</taxon>
        <taxon>Ecdysozoa</taxon>
        <taxon>Arthropoda</taxon>
        <taxon>Crustacea</taxon>
        <taxon>Multicrustacea</taxon>
        <taxon>Malacostraca</taxon>
        <taxon>Eumalacostraca</taxon>
        <taxon>Peracarida</taxon>
        <taxon>Amphipoda</taxon>
        <taxon>Senticaudata</taxon>
        <taxon>Talitrida</taxon>
        <taxon>Talitroidea</taxon>
        <taxon>Talitridae</taxon>
        <taxon>Platorchestia</taxon>
    </lineage>
</organism>
<evidence type="ECO:0000256" key="1">
    <source>
        <dbReference type="ARBA" id="ARBA00004304"/>
    </source>
</evidence>
<evidence type="ECO:0000256" key="5">
    <source>
        <dbReference type="ARBA" id="ARBA00022547"/>
    </source>
</evidence>
<keyword evidence="11 13" id="KW-0472">Membrane</keyword>
<evidence type="ECO:0000256" key="8">
    <source>
        <dbReference type="ARBA" id="ARBA00022989"/>
    </source>
</evidence>
<evidence type="ECO:0000256" key="13">
    <source>
        <dbReference type="SAM" id="Phobius"/>
    </source>
</evidence>
<dbReference type="EMBL" id="MG010371">
    <property type="protein sequence ID" value="AUO29138.1"/>
    <property type="molecule type" value="Genomic_DNA"/>
</dbReference>
<evidence type="ECO:0000256" key="11">
    <source>
        <dbReference type="ARBA" id="ARBA00023136"/>
    </source>
</evidence>
<keyword evidence="10 12" id="KW-0496">Mitochondrion</keyword>
<reference evidence="14" key="1">
    <citation type="journal article" date="2017" name="Mitochondrial DNA Part B Resour">
        <title>The complete mitochondrial genomes of two talitrid amphipods, Platorchestia japonica and P. parapacifica (Crustacea, Amphipoda).</title>
        <authorList>
            <person name="Yang H.-M."/>
            <person name="Song J.-H."/>
            <person name="Kim M.-S."/>
            <person name="Min G.-S."/>
        </authorList>
    </citation>
    <scope>NUCLEOTIDE SEQUENCE</scope>
    <source>
        <strain evidence="14">A</strain>
    </source>
</reference>
<name>A0A343SA05_9CRUS</name>
<dbReference type="GO" id="GO:0015986">
    <property type="term" value="P:proton motive force-driven ATP synthesis"/>
    <property type="evidence" value="ECO:0007669"/>
    <property type="project" value="InterPro"/>
</dbReference>
<keyword evidence="9 12" id="KW-0406">Ion transport</keyword>
<evidence type="ECO:0000256" key="4">
    <source>
        <dbReference type="ARBA" id="ARBA00022448"/>
    </source>
</evidence>
<dbReference type="GO" id="GO:0015078">
    <property type="term" value="F:proton transmembrane transporter activity"/>
    <property type="evidence" value="ECO:0007669"/>
    <property type="project" value="InterPro"/>
</dbReference>
<evidence type="ECO:0000256" key="3">
    <source>
        <dbReference type="ARBA" id="ARBA00011291"/>
    </source>
</evidence>
<dbReference type="GO" id="GO:0031966">
    <property type="term" value="C:mitochondrial membrane"/>
    <property type="evidence" value="ECO:0007669"/>
    <property type="project" value="UniProtKB-SubCell"/>
</dbReference>
<evidence type="ECO:0000256" key="12">
    <source>
        <dbReference type="RuleBase" id="RU003661"/>
    </source>
</evidence>
<evidence type="ECO:0000313" key="14">
    <source>
        <dbReference type="EMBL" id="AUO29138.1"/>
    </source>
</evidence>
<sequence>MPQMAPIMWSHLFIIFNATTFILMTKIFFQNTSPNLSSDSTSTFFTNKKTWKL</sequence>
<dbReference type="Pfam" id="PF00895">
    <property type="entry name" value="ATP-synt_8"/>
    <property type="match status" value="1"/>
</dbReference>
<evidence type="ECO:0000256" key="10">
    <source>
        <dbReference type="ARBA" id="ARBA00023128"/>
    </source>
</evidence>
<gene>
    <name evidence="14" type="primary">Atp8</name>
</gene>
<feature type="transmembrane region" description="Helical" evidence="13">
    <location>
        <begin position="12"/>
        <end position="29"/>
    </location>
</feature>
<evidence type="ECO:0000256" key="6">
    <source>
        <dbReference type="ARBA" id="ARBA00022692"/>
    </source>
</evidence>
<proteinExistence type="inferred from homology"/>
<dbReference type="InterPro" id="IPR001421">
    <property type="entry name" value="ATP8_metazoa"/>
</dbReference>
<keyword evidence="6 12" id="KW-0812">Transmembrane</keyword>
<dbReference type="AlphaFoldDB" id="A0A343SA05"/>
<comment type="subunit">
    <text evidence="3">F-type ATPases have 2 components, CF(1) - the catalytic core - and CF(0) - the membrane proton channel.</text>
</comment>
<keyword evidence="7 12" id="KW-0375">Hydrogen ion transport</keyword>
<comment type="subcellular location">
    <subcellularLocation>
        <location evidence="1 12">Mitochondrion membrane</location>
        <topology evidence="1 12">Single-pass membrane protein</topology>
    </subcellularLocation>
</comment>
<keyword evidence="4 12" id="KW-0813">Transport</keyword>
<keyword evidence="8 13" id="KW-1133">Transmembrane helix</keyword>
<keyword evidence="5 12" id="KW-0138">CF(0)</keyword>
<protein>
    <recommendedName>
        <fullName evidence="12">ATP synthase complex subunit 8</fullName>
    </recommendedName>
</protein>
<geneLocation type="mitochondrion" evidence="14"/>
<comment type="similarity">
    <text evidence="2 12">Belongs to the ATPase protein 8 family.</text>
</comment>
<dbReference type="GO" id="GO:0045259">
    <property type="term" value="C:proton-transporting ATP synthase complex"/>
    <property type="evidence" value="ECO:0007669"/>
    <property type="project" value="UniProtKB-KW"/>
</dbReference>
<evidence type="ECO:0000256" key="9">
    <source>
        <dbReference type="ARBA" id="ARBA00023065"/>
    </source>
</evidence>